<gene>
    <name evidence="1" type="ORF">IPP15_06360</name>
</gene>
<dbReference type="EMBL" id="JADKGY010000001">
    <property type="protein sequence ID" value="MBK9982040.1"/>
    <property type="molecule type" value="Genomic_DNA"/>
</dbReference>
<dbReference type="AlphaFoldDB" id="A0A9D7SUN3"/>
<reference evidence="1 2" key="1">
    <citation type="submission" date="2020-10" db="EMBL/GenBank/DDBJ databases">
        <title>Connecting structure to function with the recovery of over 1000 high-quality activated sludge metagenome-assembled genomes encoding full-length rRNA genes using long-read sequencing.</title>
        <authorList>
            <person name="Singleton C.M."/>
            <person name="Petriglieri F."/>
            <person name="Kristensen J.M."/>
            <person name="Kirkegaard R.H."/>
            <person name="Michaelsen T.Y."/>
            <person name="Andersen M.H."/>
            <person name="Karst S.M."/>
            <person name="Dueholm M.S."/>
            <person name="Nielsen P.H."/>
            <person name="Albertsen M."/>
        </authorList>
    </citation>
    <scope>NUCLEOTIDE SEQUENCE [LARGE SCALE GENOMIC DNA]</scope>
    <source>
        <strain evidence="1">Ribe_18-Q3-R11-54_MAXAC.273</strain>
    </source>
</reference>
<name>A0A9D7SUN3_9BACT</name>
<organism evidence="1 2">
    <name type="scientific">Candidatus Opimibacter skivensis</name>
    <dbReference type="NCBI Taxonomy" id="2982028"/>
    <lineage>
        <taxon>Bacteria</taxon>
        <taxon>Pseudomonadati</taxon>
        <taxon>Bacteroidota</taxon>
        <taxon>Saprospiria</taxon>
        <taxon>Saprospirales</taxon>
        <taxon>Saprospiraceae</taxon>
        <taxon>Candidatus Opimibacter</taxon>
    </lineage>
</organism>
<accession>A0A9D7SUN3</accession>
<comment type="caution">
    <text evidence="1">The sequence shown here is derived from an EMBL/GenBank/DDBJ whole genome shotgun (WGS) entry which is preliminary data.</text>
</comment>
<evidence type="ECO:0000313" key="1">
    <source>
        <dbReference type="EMBL" id="MBK9982040.1"/>
    </source>
</evidence>
<sequence length="141" mass="16031">MKTLLSTLIFFLMGLTSIYPQDYSLVGTWQGTKDGETGKFIFDKKGYAIMDQGGEKIGGKKYIAQGMTLKVIYDVNPTTDPKTIDFIIKKVDDDTEITRMVGIYKFVNEKTLILNLNTLDKVRPRKFDPHGEDQIVLSKIR</sequence>
<evidence type="ECO:0000313" key="2">
    <source>
        <dbReference type="Proteomes" id="UP000808337"/>
    </source>
</evidence>
<proteinExistence type="predicted"/>
<dbReference type="Proteomes" id="UP000808337">
    <property type="component" value="Unassembled WGS sequence"/>
</dbReference>
<protein>
    <submittedName>
        <fullName evidence="1">Uncharacterized protein</fullName>
    </submittedName>
</protein>